<dbReference type="PANTHER" id="PTHR10138">
    <property type="entry name" value="TRYPTOPHAN 2,3-DIOXYGENASE"/>
    <property type="match status" value="1"/>
</dbReference>
<dbReference type="SUPFAM" id="SSF140959">
    <property type="entry name" value="Indolic compounds 2,3-dioxygenase-like"/>
    <property type="match status" value="1"/>
</dbReference>
<dbReference type="GO" id="GO:0020037">
    <property type="term" value="F:heme binding"/>
    <property type="evidence" value="ECO:0007669"/>
    <property type="project" value="InterPro"/>
</dbReference>
<dbReference type="GO" id="GO:0004833">
    <property type="term" value="F:L-tryptophan 2,3-dioxygenase activity"/>
    <property type="evidence" value="ECO:0007669"/>
    <property type="project" value="InterPro"/>
</dbReference>
<dbReference type="Pfam" id="PF03301">
    <property type="entry name" value="Trp_dioxygenase"/>
    <property type="match status" value="1"/>
</dbReference>
<feature type="non-terminal residue" evidence="1">
    <location>
        <position position="97"/>
    </location>
</feature>
<accession>A0A382XZF1</accession>
<gene>
    <name evidence="1" type="ORF">METZ01_LOCUS428502</name>
</gene>
<dbReference type="EMBL" id="UINC01171204">
    <property type="protein sequence ID" value="SVD75648.1"/>
    <property type="molecule type" value="Genomic_DNA"/>
</dbReference>
<reference evidence="1" key="1">
    <citation type="submission" date="2018-05" db="EMBL/GenBank/DDBJ databases">
        <authorList>
            <person name="Lanie J.A."/>
            <person name="Ng W.-L."/>
            <person name="Kazmierczak K.M."/>
            <person name="Andrzejewski T.M."/>
            <person name="Davidsen T.M."/>
            <person name="Wayne K.J."/>
            <person name="Tettelin H."/>
            <person name="Glass J.I."/>
            <person name="Rusch D."/>
            <person name="Podicherti R."/>
            <person name="Tsui H.-C.T."/>
            <person name="Winkler M.E."/>
        </authorList>
    </citation>
    <scope>NUCLEOTIDE SEQUENCE</scope>
</reference>
<dbReference type="InterPro" id="IPR037217">
    <property type="entry name" value="Trp/Indoleamine_2_3_dOase-like"/>
</dbReference>
<dbReference type="GO" id="GO:0019442">
    <property type="term" value="P:L-tryptophan catabolic process to acetyl-CoA"/>
    <property type="evidence" value="ECO:0007669"/>
    <property type="project" value="TreeGrafter"/>
</dbReference>
<evidence type="ECO:0000313" key="1">
    <source>
        <dbReference type="EMBL" id="SVD75648.1"/>
    </source>
</evidence>
<dbReference type="GO" id="GO:0046872">
    <property type="term" value="F:metal ion binding"/>
    <property type="evidence" value="ECO:0007669"/>
    <property type="project" value="InterPro"/>
</dbReference>
<dbReference type="Gene3D" id="1.20.58.480">
    <property type="match status" value="1"/>
</dbReference>
<organism evidence="1">
    <name type="scientific">marine metagenome</name>
    <dbReference type="NCBI Taxonomy" id="408172"/>
    <lineage>
        <taxon>unclassified sequences</taxon>
        <taxon>metagenomes</taxon>
        <taxon>ecological metagenomes</taxon>
    </lineage>
</organism>
<proteinExistence type="predicted"/>
<dbReference type="GO" id="GO:0019441">
    <property type="term" value="P:L-tryptophan catabolic process to kynurenine"/>
    <property type="evidence" value="ECO:0007669"/>
    <property type="project" value="InterPro"/>
</dbReference>
<protein>
    <recommendedName>
        <fullName evidence="2">Tryptophan 2,3-dioxygenase</fullName>
    </recommendedName>
</protein>
<sequence>MDYKNYLNLDKILNAQTPVSQEPLELMFIVAHQSSELWFKVLIQELNCLTITPTNQSTYNPIIQLQRVVKIFEHLNTLWDIIATMTTEEYERFRNKL</sequence>
<name>A0A382XZF1_9ZZZZ</name>
<dbReference type="PANTHER" id="PTHR10138:SF0">
    <property type="entry name" value="TRYPTOPHAN 2,3-DIOXYGENASE"/>
    <property type="match status" value="1"/>
</dbReference>
<evidence type="ECO:0008006" key="2">
    <source>
        <dbReference type="Google" id="ProtNLM"/>
    </source>
</evidence>
<dbReference type="AlphaFoldDB" id="A0A382XZF1"/>
<dbReference type="InterPro" id="IPR004981">
    <property type="entry name" value="Trp_2_3_dOase"/>
</dbReference>